<dbReference type="FunFam" id="1.10.1040.10:FF:000017">
    <property type="entry name" value="2-dehydropantoate 2-reductase"/>
    <property type="match status" value="1"/>
</dbReference>
<dbReference type="InterPro" id="IPR008927">
    <property type="entry name" value="6-PGluconate_DH-like_C_sf"/>
</dbReference>
<dbReference type="InterPro" id="IPR013328">
    <property type="entry name" value="6PGD_dom2"/>
</dbReference>
<dbReference type="InterPro" id="IPR013752">
    <property type="entry name" value="KPA_reductase"/>
</dbReference>
<dbReference type="InterPro" id="IPR036291">
    <property type="entry name" value="NAD(P)-bd_dom_sf"/>
</dbReference>
<dbReference type="EC" id="1.1.1.169" evidence="4"/>
<dbReference type="GO" id="GO:0005737">
    <property type="term" value="C:cytoplasm"/>
    <property type="evidence" value="ECO:0007669"/>
    <property type="project" value="TreeGrafter"/>
</dbReference>
<dbReference type="Gene3D" id="3.40.50.720">
    <property type="entry name" value="NAD(P)-binding Rossmann-like Domain"/>
    <property type="match status" value="1"/>
</dbReference>
<evidence type="ECO:0000256" key="1">
    <source>
        <dbReference type="ARBA" id="ARBA00007870"/>
    </source>
</evidence>
<feature type="domain" description="Ketopantoate reductase N-terminal" evidence="5">
    <location>
        <begin position="4"/>
        <end position="152"/>
    </location>
</feature>
<organism evidence="7 8">
    <name type="scientific">Lecanosticta acicola</name>
    <dbReference type="NCBI Taxonomy" id="111012"/>
    <lineage>
        <taxon>Eukaryota</taxon>
        <taxon>Fungi</taxon>
        <taxon>Dikarya</taxon>
        <taxon>Ascomycota</taxon>
        <taxon>Pezizomycotina</taxon>
        <taxon>Dothideomycetes</taxon>
        <taxon>Dothideomycetidae</taxon>
        <taxon>Mycosphaerellales</taxon>
        <taxon>Mycosphaerellaceae</taxon>
        <taxon>Lecanosticta</taxon>
    </lineage>
</organism>
<evidence type="ECO:0000256" key="4">
    <source>
        <dbReference type="RuleBase" id="RU362068"/>
    </source>
</evidence>
<comment type="caution">
    <text evidence="7">The sequence shown here is derived from an EMBL/GenBank/DDBJ whole genome shotgun (WGS) entry which is preliminary data.</text>
</comment>
<reference evidence="7" key="1">
    <citation type="submission" date="2023-11" db="EMBL/GenBank/DDBJ databases">
        <authorList>
            <person name="Alioto T."/>
            <person name="Alioto T."/>
            <person name="Gomez Garrido J."/>
        </authorList>
    </citation>
    <scope>NUCLEOTIDE SEQUENCE</scope>
</reference>
<dbReference type="Pfam" id="PF02558">
    <property type="entry name" value="ApbA"/>
    <property type="match status" value="1"/>
</dbReference>
<comment type="similarity">
    <text evidence="1 4">Belongs to the ketopantoate reductase family.</text>
</comment>
<dbReference type="NCBIfam" id="TIGR00745">
    <property type="entry name" value="apbA_panE"/>
    <property type="match status" value="1"/>
</dbReference>
<sequence length="326" mass="35598">MVKVLVFGTGAVGSVYGYILHKAGASVTSVCRSNFDAVKANGITIRSNSWGTAHYRPNAVQSVTEAAHYGPFDYLLVCAKAFPGVAEQIMHAVGPKTVIVLAQNGIEIEPEYSYLYPDNTLVSGVVWLPTTQISPGVIQMGSGERFEIGTYPSSASRMDKLRTEQLSELWTYGGGYVLLFDDIQPLRWSKLAINCAFNPMCALSRCDGANLLNSSEDADDMVVMILRQVSTIAFAEGHRNLTEEAIQASVAWHRAKKETGGKEPSMLVDANHGKPIEVEAILGNTVRIARKHGIEVPYLELLYTLGRALNFSILKPEGWKQLDQSS</sequence>
<dbReference type="PANTHER" id="PTHR21708">
    <property type="entry name" value="PROBABLE 2-DEHYDROPANTOATE 2-REDUCTASE"/>
    <property type="match status" value="1"/>
</dbReference>
<comment type="function">
    <text evidence="4">Catalyzes the NADPH-dependent reduction of ketopantoate into pantoic acid.</text>
</comment>
<name>A0AAI8YVT5_9PEZI</name>
<dbReference type="Gene3D" id="1.10.1040.10">
    <property type="entry name" value="N-(1-d-carboxylethyl)-l-norvaline Dehydrogenase, domain 2"/>
    <property type="match status" value="1"/>
</dbReference>
<dbReference type="InterPro" id="IPR003710">
    <property type="entry name" value="ApbA"/>
</dbReference>
<proteinExistence type="inferred from homology"/>
<dbReference type="Proteomes" id="UP001296104">
    <property type="component" value="Unassembled WGS sequence"/>
</dbReference>
<evidence type="ECO:0000256" key="3">
    <source>
        <dbReference type="ARBA" id="ARBA00023002"/>
    </source>
</evidence>
<keyword evidence="2 4" id="KW-0521">NADP</keyword>
<comment type="catalytic activity">
    <reaction evidence="4">
        <text>(R)-pantoate + NADP(+) = 2-dehydropantoate + NADPH + H(+)</text>
        <dbReference type="Rhea" id="RHEA:16233"/>
        <dbReference type="ChEBI" id="CHEBI:11561"/>
        <dbReference type="ChEBI" id="CHEBI:15378"/>
        <dbReference type="ChEBI" id="CHEBI:15980"/>
        <dbReference type="ChEBI" id="CHEBI:57783"/>
        <dbReference type="ChEBI" id="CHEBI:58349"/>
        <dbReference type="EC" id="1.1.1.169"/>
    </reaction>
</comment>
<dbReference type="SUPFAM" id="SSF48179">
    <property type="entry name" value="6-phosphogluconate dehydrogenase C-terminal domain-like"/>
    <property type="match status" value="1"/>
</dbReference>
<gene>
    <name evidence="7" type="ORF">LECACI_7A002907</name>
</gene>
<dbReference type="PANTHER" id="PTHR21708:SF30">
    <property type="entry name" value="2-DEHYDROPANTOATE 2-REDUCTASE-RELATED"/>
    <property type="match status" value="1"/>
</dbReference>
<evidence type="ECO:0000259" key="6">
    <source>
        <dbReference type="Pfam" id="PF08546"/>
    </source>
</evidence>
<dbReference type="SUPFAM" id="SSF51735">
    <property type="entry name" value="NAD(P)-binding Rossmann-fold domains"/>
    <property type="match status" value="1"/>
</dbReference>
<evidence type="ECO:0000259" key="5">
    <source>
        <dbReference type="Pfam" id="PF02558"/>
    </source>
</evidence>
<feature type="domain" description="Ketopantoate reductase C-terminal" evidence="6">
    <location>
        <begin position="182"/>
        <end position="308"/>
    </location>
</feature>
<dbReference type="Pfam" id="PF08546">
    <property type="entry name" value="ApbA_C"/>
    <property type="match status" value="1"/>
</dbReference>
<dbReference type="EMBL" id="CAVMBE010000013">
    <property type="protein sequence ID" value="CAK3929420.1"/>
    <property type="molecule type" value="Genomic_DNA"/>
</dbReference>
<evidence type="ECO:0000313" key="7">
    <source>
        <dbReference type="EMBL" id="CAK3929420.1"/>
    </source>
</evidence>
<dbReference type="InterPro" id="IPR051402">
    <property type="entry name" value="KPR-Related"/>
</dbReference>
<dbReference type="InterPro" id="IPR013332">
    <property type="entry name" value="KPR_N"/>
</dbReference>
<dbReference type="GO" id="GO:0015940">
    <property type="term" value="P:pantothenate biosynthetic process"/>
    <property type="evidence" value="ECO:0007669"/>
    <property type="project" value="InterPro"/>
</dbReference>
<keyword evidence="8" id="KW-1185">Reference proteome</keyword>
<accession>A0AAI8YVT5</accession>
<dbReference type="AlphaFoldDB" id="A0AAI8YVT5"/>
<protein>
    <recommendedName>
        <fullName evidence="4">2-dehydropantoate 2-reductase</fullName>
        <ecNumber evidence="4">1.1.1.169</ecNumber>
    </recommendedName>
    <alternativeName>
        <fullName evidence="4">Ketopantoate reductase</fullName>
    </alternativeName>
</protein>
<keyword evidence="3 4" id="KW-0560">Oxidoreductase</keyword>
<evidence type="ECO:0000256" key="2">
    <source>
        <dbReference type="ARBA" id="ARBA00022857"/>
    </source>
</evidence>
<evidence type="ECO:0000313" key="8">
    <source>
        <dbReference type="Proteomes" id="UP001296104"/>
    </source>
</evidence>
<dbReference type="GO" id="GO:0008677">
    <property type="term" value="F:2-dehydropantoate 2-reductase activity"/>
    <property type="evidence" value="ECO:0007669"/>
    <property type="project" value="UniProtKB-EC"/>
</dbReference>